<evidence type="ECO:0000313" key="1">
    <source>
        <dbReference type="EMBL" id="OJF96768.1"/>
    </source>
</evidence>
<accession>A0A657LTB2</accession>
<evidence type="ECO:0000313" key="2">
    <source>
        <dbReference type="Proteomes" id="UP000182661"/>
    </source>
</evidence>
<reference evidence="1 2" key="1">
    <citation type="submission" date="2016-02" db="EMBL/GenBank/DDBJ databases">
        <title>Genome sequencing of a beta-galactosidase producing bacteria Rhizobium sp. 59.</title>
        <authorList>
            <person name="Wang D."/>
            <person name="Kot W."/>
            <person name="Qin Y."/>
            <person name="Hansen L."/>
            <person name="Naqvi K."/>
            <person name="Rensing C."/>
        </authorList>
    </citation>
    <scope>NUCLEOTIDE SEQUENCE [LARGE SCALE GENOMIC DNA]</scope>
    <source>
        <strain evidence="1 2">59</strain>
    </source>
</reference>
<comment type="caution">
    <text evidence="1">The sequence shown here is derived from an EMBL/GenBank/DDBJ whole genome shotgun (WGS) entry which is preliminary data.</text>
</comment>
<organism evidence="1 2">
    <name type="scientific">Pararhizobium antarcticum</name>
    <dbReference type="NCBI Taxonomy" id="1798805"/>
    <lineage>
        <taxon>Bacteria</taxon>
        <taxon>Pseudomonadati</taxon>
        <taxon>Pseudomonadota</taxon>
        <taxon>Alphaproteobacteria</taxon>
        <taxon>Hyphomicrobiales</taxon>
        <taxon>Rhizobiaceae</taxon>
        <taxon>Rhizobium/Agrobacterium group</taxon>
        <taxon>Pararhizobium</taxon>
    </lineage>
</organism>
<keyword evidence="2" id="KW-1185">Reference proteome</keyword>
<dbReference type="RefSeq" id="WP_071833106.1">
    <property type="nucleotide sequence ID" value="NZ_LSRP01000085.1"/>
</dbReference>
<sequence length="308" mass="34266">MTFSAEDLASSADFFSAMRLYARDMTAMFSENPRLTSIFASQQRWLMAQAGLALYYGRDPADPASGLYAGRFVAQTLVHGIASRNTATAFVQEMLAYRFVRPSDNPPDRRMRPLEPTETTYQAVWKWLNAHLAILDGLDGGSRAERLAYGDPLFERIQPRIAEAILQNHQVRNPGETFNLFTWANSGGVVMDHFISQIEAFDPALARIGIGVLSTSTICQRYLISKTHLKRLINKAAGLQSLGIEERSGKNHLWLSQGFIREYWRYQAEKFAIIDHAFEQAVATGASALATVERLTPPTAALSASTTL</sequence>
<dbReference type="EMBL" id="LSRP01000085">
    <property type="protein sequence ID" value="OJF96768.1"/>
    <property type="molecule type" value="Genomic_DNA"/>
</dbReference>
<name>A0A657LTB2_9HYPH</name>
<gene>
    <name evidence="1" type="ORF">AX760_02520</name>
</gene>
<dbReference type="AlphaFoldDB" id="A0A657LTB2"/>
<protein>
    <submittedName>
        <fullName evidence="1">Uncharacterized protein</fullName>
    </submittedName>
</protein>
<dbReference type="Proteomes" id="UP000182661">
    <property type="component" value="Unassembled WGS sequence"/>
</dbReference>
<proteinExistence type="predicted"/>